<accession>A0A6I4NUF1</accession>
<name>A0A6I4NUF1_9MICO</name>
<dbReference type="AlphaFoldDB" id="A0A6I4NUF1"/>
<dbReference type="InterPro" id="IPR001387">
    <property type="entry name" value="Cro/C1-type_HTH"/>
</dbReference>
<proteinExistence type="predicted"/>
<organism evidence="2 3">
    <name type="scientific">Agromyces seonyuensis</name>
    <dbReference type="NCBI Taxonomy" id="2662446"/>
    <lineage>
        <taxon>Bacteria</taxon>
        <taxon>Bacillati</taxon>
        <taxon>Actinomycetota</taxon>
        <taxon>Actinomycetes</taxon>
        <taxon>Micrococcales</taxon>
        <taxon>Microbacteriaceae</taxon>
        <taxon>Agromyces</taxon>
    </lineage>
</organism>
<reference evidence="2 3" key="1">
    <citation type="submission" date="2019-12" db="EMBL/GenBank/DDBJ databases">
        <authorList>
            <person name="Kim Y.S."/>
        </authorList>
    </citation>
    <scope>NUCLEOTIDE SEQUENCE [LARGE SCALE GENOMIC DNA]</scope>
    <source>
        <strain evidence="2 3">MMS17-SY077</strain>
    </source>
</reference>
<dbReference type="SMART" id="SM00530">
    <property type="entry name" value="HTH_XRE"/>
    <property type="match status" value="1"/>
</dbReference>
<dbReference type="InterPro" id="IPR010982">
    <property type="entry name" value="Lambda_DNA-bd_dom_sf"/>
</dbReference>
<dbReference type="CDD" id="cd00093">
    <property type="entry name" value="HTH_XRE"/>
    <property type="match status" value="1"/>
</dbReference>
<protein>
    <submittedName>
        <fullName evidence="2">Helix-turn-helix domain-containing protein</fullName>
    </submittedName>
</protein>
<dbReference type="Pfam" id="PF01381">
    <property type="entry name" value="HTH_3"/>
    <property type="match status" value="1"/>
</dbReference>
<dbReference type="PROSITE" id="PS50943">
    <property type="entry name" value="HTH_CROC1"/>
    <property type="match status" value="1"/>
</dbReference>
<comment type="caution">
    <text evidence="2">The sequence shown here is derived from an EMBL/GenBank/DDBJ whole genome shotgun (WGS) entry which is preliminary data.</text>
</comment>
<dbReference type="Gene3D" id="1.10.260.40">
    <property type="entry name" value="lambda repressor-like DNA-binding domains"/>
    <property type="match status" value="1"/>
</dbReference>
<keyword evidence="3" id="KW-1185">Reference proteome</keyword>
<evidence type="ECO:0000259" key="1">
    <source>
        <dbReference type="PROSITE" id="PS50943"/>
    </source>
</evidence>
<evidence type="ECO:0000313" key="3">
    <source>
        <dbReference type="Proteomes" id="UP000438182"/>
    </source>
</evidence>
<evidence type="ECO:0000313" key="2">
    <source>
        <dbReference type="EMBL" id="MWB98076.1"/>
    </source>
</evidence>
<dbReference type="SUPFAM" id="SSF47413">
    <property type="entry name" value="lambda repressor-like DNA-binding domains"/>
    <property type="match status" value="1"/>
</dbReference>
<dbReference type="Proteomes" id="UP000438182">
    <property type="component" value="Unassembled WGS sequence"/>
</dbReference>
<dbReference type="EMBL" id="WSTA01000018">
    <property type="protein sequence ID" value="MWB98076.1"/>
    <property type="molecule type" value="Genomic_DNA"/>
</dbReference>
<dbReference type="RefSeq" id="WP_160423416.1">
    <property type="nucleotide sequence ID" value="NZ_WSTA01000018.1"/>
</dbReference>
<dbReference type="GO" id="GO:0003677">
    <property type="term" value="F:DNA binding"/>
    <property type="evidence" value="ECO:0007669"/>
    <property type="project" value="InterPro"/>
</dbReference>
<feature type="domain" description="HTH cro/C1-type" evidence="1">
    <location>
        <begin position="45"/>
        <end position="99"/>
    </location>
</feature>
<gene>
    <name evidence="2" type="ORF">GB864_05870</name>
</gene>
<sequence>MLEDLLAMSEYYGSLASKSAIRDNPESASSSRPVGLPEPTAAEILRRARVASGLTQAEVARHAGVARSMISQYECGDREPSVATLHRLVSATGHSLDWRLTPIRRPPACAEVAAHGWMLRGELAAQGARRPKIVGSVARGEAVTDGAVELLVEVDARFDVDLGRLALLVERAIGHPVRLIDAGALDAAELVALLADAVPL</sequence>